<feature type="transmembrane region" description="Helical" evidence="2">
    <location>
        <begin position="166"/>
        <end position="184"/>
    </location>
</feature>
<name>A0A6S7B5E0_9BURK</name>
<organism evidence="3 4">
    <name type="scientific">Paraburkholderia ultramafica</name>
    <dbReference type="NCBI Taxonomy" id="1544867"/>
    <lineage>
        <taxon>Bacteria</taxon>
        <taxon>Pseudomonadati</taxon>
        <taxon>Pseudomonadota</taxon>
        <taxon>Betaproteobacteria</taxon>
        <taxon>Burkholderiales</taxon>
        <taxon>Burkholderiaceae</taxon>
        <taxon>Paraburkholderia</taxon>
    </lineage>
</organism>
<feature type="region of interest" description="Disordered" evidence="1">
    <location>
        <begin position="1"/>
        <end position="26"/>
    </location>
</feature>
<evidence type="ECO:0000313" key="4">
    <source>
        <dbReference type="Proteomes" id="UP000494365"/>
    </source>
</evidence>
<accession>A0A6S7B5E0</accession>
<keyword evidence="2" id="KW-0472">Membrane</keyword>
<sequence length="373" mass="40683">MAAPAAPGLTSSVRKKPCPTSTSTNRSRHFAALSRASLSLSEPAKYAKLTLGLWIGFAIPSLLGYPDAAVSLAGSTMLTLALGSSISAARSYFYKRVLSNVVAMPLGTLLIWLTAPNLWLGALLLPVVIFSIVGIRPSLFQMTSVTVPMTLVLYTGEHIPLLEQRLIGVVLGMLLGFIIQQVAFPPDHGYWANTLVNDGNEQSTDTLAQLAAGKLDRAQIKPAAATLRALSTNLKQAHLLLKTDIEQAWVSPHLKRNRARLPLFACYQEAFDSLVNFLETIDTFHDQFAALDAPWREAFLARLARLVAAHRQLAEAADLRVERPPLPMPPLHMEELRHLIEDLPASSVFTSVYPGHLTGYGILLCRLSELHTA</sequence>
<keyword evidence="2" id="KW-0812">Transmembrane</keyword>
<keyword evidence="4" id="KW-1185">Reference proteome</keyword>
<protein>
    <recommendedName>
        <fullName evidence="5">FUSC family protein</fullName>
    </recommendedName>
</protein>
<dbReference type="AlphaFoldDB" id="A0A6S7B5E0"/>
<evidence type="ECO:0008006" key="5">
    <source>
        <dbReference type="Google" id="ProtNLM"/>
    </source>
</evidence>
<feature type="transmembrane region" description="Helical" evidence="2">
    <location>
        <begin position="109"/>
        <end position="132"/>
    </location>
</feature>
<reference evidence="3 4" key="1">
    <citation type="submission" date="2020-04" db="EMBL/GenBank/DDBJ databases">
        <authorList>
            <person name="De Canck E."/>
        </authorList>
    </citation>
    <scope>NUCLEOTIDE SEQUENCE [LARGE SCALE GENOMIC DNA]</scope>
    <source>
        <strain evidence="3 4">LMG 28614</strain>
    </source>
</reference>
<feature type="transmembrane region" description="Helical" evidence="2">
    <location>
        <begin position="69"/>
        <end position="89"/>
    </location>
</feature>
<gene>
    <name evidence="3" type="ORF">LMG28614_02561</name>
</gene>
<dbReference type="EMBL" id="CADIKK010000010">
    <property type="protein sequence ID" value="CAB3787741.1"/>
    <property type="molecule type" value="Genomic_DNA"/>
</dbReference>
<dbReference type="Proteomes" id="UP000494365">
    <property type="component" value="Unassembled WGS sequence"/>
</dbReference>
<evidence type="ECO:0000313" key="3">
    <source>
        <dbReference type="EMBL" id="CAB3787741.1"/>
    </source>
</evidence>
<evidence type="ECO:0000256" key="2">
    <source>
        <dbReference type="SAM" id="Phobius"/>
    </source>
</evidence>
<keyword evidence="2" id="KW-1133">Transmembrane helix</keyword>
<proteinExistence type="predicted"/>
<evidence type="ECO:0000256" key="1">
    <source>
        <dbReference type="SAM" id="MobiDB-lite"/>
    </source>
</evidence>